<keyword evidence="2" id="KW-0472">Membrane</keyword>
<accession>A0A167HT79</accession>
<evidence type="ECO:0000313" key="4">
    <source>
        <dbReference type="EMBL" id="OAD41703.1"/>
    </source>
</evidence>
<feature type="transmembrane region" description="Helical" evidence="2">
    <location>
        <begin position="84"/>
        <end position="103"/>
    </location>
</feature>
<dbReference type="EMBL" id="CP017476">
    <property type="protein sequence ID" value="AOW13415.1"/>
    <property type="molecule type" value="Genomic_DNA"/>
</dbReference>
<reference evidence="4 5" key="1">
    <citation type="submission" date="2016-02" db="EMBL/GenBank/DDBJ databases">
        <title>Draft genome sequence of Hydrogenophaga sp. LPB0072.</title>
        <authorList>
            <person name="Shin S.-K."/>
            <person name="Yi H."/>
        </authorList>
    </citation>
    <scope>NUCLEOTIDE SEQUENCE [LARGE SCALE GENOMIC DNA]</scope>
    <source>
        <strain evidence="4 5">LPB0072</strain>
    </source>
</reference>
<feature type="region of interest" description="Disordered" evidence="1">
    <location>
        <begin position="1"/>
        <end position="81"/>
    </location>
</feature>
<dbReference type="Proteomes" id="UP000185680">
    <property type="component" value="Chromosome"/>
</dbReference>
<reference evidence="3 6" key="2">
    <citation type="submission" date="2016-10" db="EMBL/GenBank/DDBJ databases">
        <title>Hydorgenophaga sp. LPB0072 isolated from gastropod.</title>
        <authorList>
            <person name="Kim E."/>
            <person name="Yi H."/>
        </authorList>
    </citation>
    <scope>NUCLEOTIDE SEQUENCE [LARGE SCALE GENOMIC DNA]</scope>
    <source>
        <strain evidence="3 6">LPB0072</strain>
    </source>
</reference>
<dbReference type="Proteomes" id="UP000185657">
    <property type="component" value="Unassembled WGS sequence"/>
</dbReference>
<evidence type="ECO:0000256" key="1">
    <source>
        <dbReference type="SAM" id="MobiDB-lite"/>
    </source>
</evidence>
<dbReference type="OrthoDB" id="8793761at2"/>
<protein>
    <recommendedName>
        <fullName evidence="7">Type IV pilus biogenesis protein PilP</fullName>
    </recommendedName>
</protein>
<dbReference type="RefSeq" id="WP_066089811.1">
    <property type="nucleotide sequence ID" value="NZ_CP017476.1"/>
</dbReference>
<dbReference type="EMBL" id="LVWD01000013">
    <property type="protein sequence ID" value="OAD41703.1"/>
    <property type="molecule type" value="Genomic_DNA"/>
</dbReference>
<evidence type="ECO:0000313" key="3">
    <source>
        <dbReference type="EMBL" id="AOW13415.1"/>
    </source>
</evidence>
<dbReference type="STRING" id="1763535.LPB072_11700"/>
<dbReference type="AlphaFoldDB" id="A0A167HT79"/>
<organism evidence="3 6">
    <name type="scientific">Hydrogenophaga crassostreae</name>
    <dbReference type="NCBI Taxonomy" id="1763535"/>
    <lineage>
        <taxon>Bacteria</taxon>
        <taxon>Pseudomonadati</taxon>
        <taxon>Pseudomonadota</taxon>
        <taxon>Betaproteobacteria</taxon>
        <taxon>Burkholderiales</taxon>
        <taxon>Comamonadaceae</taxon>
        <taxon>Hydrogenophaga</taxon>
    </lineage>
</organism>
<keyword evidence="2" id="KW-1133">Transmembrane helix</keyword>
<sequence>MDDQLEHQRRQEDEEFWEEKQRESSLSKQARPRDFTQPISDTPSPMRSMPDRDGAPVDAGMHAPETPVFREPAKPRTREQKSNMGTLSVIALLVLGALGYQGYRMWHKDSDTLPTESAAQLAPIVAGSVLPPVLAPSSDPVESVDALAPTAGAPTALQENPEPDAATLAIIEQNERLDRLEARLNEVIEGLRAQGYIIGEAGANGQPLIPAAFAPRIVSPAPAPARRAPVHRPKPKAPVAKALPPVTRQQLLSVDMWDGRPSVVLGNGDSANPQVKVMQPGDSFNGITLKAVDVQGQRATFSDGARSMALGVTN</sequence>
<keyword evidence="2" id="KW-0812">Transmembrane</keyword>
<proteinExistence type="predicted"/>
<name>A0A167HT79_9BURK</name>
<feature type="compositionally biased region" description="Basic and acidic residues" evidence="1">
    <location>
        <begin position="71"/>
        <end position="81"/>
    </location>
</feature>
<gene>
    <name evidence="3" type="ORF">LPB072_11700</name>
    <name evidence="4" type="ORF">LPB72_10320</name>
</gene>
<evidence type="ECO:0000313" key="5">
    <source>
        <dbReference type="Proteomes" id="UP000185657"/>
    </source>
</evidence>
<evidence type="ECO:0000313" key="6">
    <source>
        <dbReference type="Proteomes" id="UP000185680"/>
    </source>
</evidence>
<keyword evidence="5" id="KW-1185">Reference proteome</keyword>
<feature type="compositionally biased region" description="Basic and acidic residues" evidence="1">
    <location>
        <begin position="1"/>
        <end position="25"/>
    </location>
</feature>
<evidence type="ECO:0000256" key="2">
    <source>
        <dbReference type="SAM" id="Phobius"/>
    </source>
</evidence>
<evidence type="ECO:0008006" key="7">
    <source>
        <dbReference type="Google" id="ProtNLM"/>
    </source>
</evidence>
<dbReference type="KEGG" id="hyl:LPB072_11700"/>